<reference evidence="2 3" key="1">
    <citation type="submission" date="2024-07" db="EMBL/GenBank/DDBJ databases">
        <title>Draft sequence of the Neodothiora populina.</title>
        <authorList>
            <person name="Drown D.D."/>
            <person name="Schuette U.S."/>
            <person name="Buechlein A.B."/>
            <person name="Rusch D.R."/>
            <person name="Winton L.W."/>
            <person name="Adams G.A."/>
        </authorList>
    </citation>
    <scope>NUCLEOTIDE SEQUENCE [LARGE SCALE GENOMIC DNA]</scope>
    <source>
        <strain evidence="2 3">CPC 39397</strain>
    </source>
</reference>
<dbReference type="Proteomes" id="UP001562354">
    <property type="component" value="Unassembled WGS sequence"/>
</dbReference>
<keyword evidence="1" id="KW-0472">Membrane</keyword>
<dbReference type="GeneID" id="95975143"/>
<evidence type="ECO:0000313" key="2">
    <source>
        <dbReference type="EMBL" id="KAL1311251.1"/>
    </source>
</evidence>
<keyword evidence="1" id="KW-0812">Transmembrane</keyword>
<evidence type="ECO:0000256" key="1">
    <source>
        <dbReference type="SAM" id="Phobius"/>
    </source>
</evidence>
<sequence>MSAATTTQAVRRWVMTGSVAAITMTGAWYGAGLKTQHEFKQEVQARKEASAAERIAQLEVSRTELARKRIAIQKKLDELATKSAKAQDQS</sequence>
<feature type="transmembrane region" description="Helical" evidence="1">
    <location>
        <begin position="12"/>
        <end position="31"/>
    </location>
</feature>
<protein>
    <submittedName>
        <fullName evidence="2">Uncharacterized protein</fullName>
    </submittedName>
</protein>
<comment type="caution">
    <text evidence="2">The sequence shown here is derived from an EMBL/GenBank/DDBJ whole genome shotgun (WGS) entry which is preliminary data.</text>
</comment>
<organism evidence="2 3">
    <name type="scientific">Neodothiora populina</name>
    <dbReference type="NCBI Taxonomy" id="2781224"/>
    <lineage>
        <taxon>Eukaryota</taxon>
        <taxon>Fungi</taxon>
        <taxon>Dikarya</taxon>
        <taxon>Ascomycota</taxon>
        <taxon>Pezizomycotina</taxon>
        <taxon>Dothideomycetes</taxon>
        <taxon>Dothideomycetidae</taxon>
        <taxon>Dothideales</taxon>
        <taxon>Dothioraceae</taxon>
        <taxon>Neodothiora</taxon>
    </lineage>
</organism>
<dbReference type="RefSeq" id="XP_069204100.1">
    <property type="nucleotide sequence ID" value="XM_069340631.1"/>
</dbReference>
<keyword evidence="1" id="KW-1133">Transmembrane helix</keyword>
<name>A0ABR3PNX7_9PEZI</name>
<accession>A0ABR3PNX7</accession>
<proteinExistence type="predicted"/>
<gene>
    <name evidence="2" type="ORF">AAFC00_001440</name>
</gene>
<dbReference type="EMBL" id="JBFMKM010000003">
    <property type="protein sequence ID" value="KAL1311251.1"/>
    <property type="molecule type" value="Genomic_DNA"/>
</dbReference>
<keyword evidence="3" id="KW-1185">Reference proteome</keyword>
<evidence type="ECO:0000313" key="3">
    <source>
        <dbReference type="Proteomes" id="UP001562354"/>
    </source>
</evidence>